<protein>
    <recommendedName>
        <fullName evidence="2">Major capsid protein E</fullName>
    </recommendedName>
</protein>
<reference evidence="1" key="1">
    <citation type="submission" date="2016-04" db="EMBL/GenBank/DDBJ databases">
        <authorList>
            <person name="Evans L.H."/>
            <person name="Alamgir A."/>
            <person name="Owens N."/>
            <person name="Weber N.D."/>
            <person name="Virtaneva K."/>
            <person name="Barbian K."/>
            <person name="Babar A."/>
            <person name="Rosenke K."/>
        </authorList>
    </citation>
    <scope>NUCLEOTIDE SEQUENCE</scope>
    <source>
        <strain evidence="1">92-2</strain>
    </source>
</reference>
<dbReference type="AlphaFoldDB" id="A0A212IWD4"/>
<dbReference type="InterPro" id="IPR005564">
    <property type="entry name" value="Major_capsid_GpE"/>
</dbReference>
<dbReference type="RefSeq" id="WP_225529791.1">
    <property type="nucleotide sequence ID" value="NZ_LT598928.1"/>
</dbReference>
<proteinExistence type="predicted"/>
<sequence length="337" mass="37118">MSMLNSADTYTASEMTDAVIKLPLAPLRYSGLFEEKGVSTTTVALEIKQGKIILVSDQPRGAEPEYLAGRGEKRNTKLLSCTHLPQTDVVTPEDLQDKRAFGTTALTGPVTVINDKLSALKRNVEMTREFHRLGAIKGIVYDADGTTVLHNIFKTFGVQQKKETITFPATAPENSNPIMAAILSAKRKAEAAMGGNPINRFEAVIGSSFYDMLTGHALVRKYFEDWLARKQDFGDNDYRKTGFTYAGITFYEASEVVGGRKLVDDDKGHVYPVGPGIYKTYNAPADWMETVNTIGLPFYARMDPRQRGRGFDIEVQANPLTLCLFPEALVELTATAA</sequence>
<dbReference type="Pfam" id="PF03864">
    <property type="entry name" value="Phage_cap_E"/>
    <property type="match status" value="1"/>
</dbReference>
<evidence type="ECO:0000313" key="1">
    <source>
        <dbReference type="EMBL" id="SBV91523.1"/>
    </source>
</evidence>
<name>A0A212IWD4_9BACT</name>
<dbReference type="EMBL" id="FLUP01000001">
    <property type="protein sequence ID" value="SBV91523.1"/>
    <property type="molecule type" value="Genomic_DNA"/>
</dbReference>
<evidence type="ECO:0008006" key="2">
    <source>
        <dbReference type="Google" id="ProtNLM"/>
    </source>
</evidence>
<accession>A0A212IWD4</accession>
<gene>
    <name evidence="1" type="ORF">KM92DES2_10145</name>
</gene>
<organism evidence="1">
    <name type="scientific">uncultured Desulfovibrio sp</name>
    <dbReference type="NCBI Taxonomy" id="167968"/>
    <lineage>
        <taxon>Bacteria</taxon>
        <taxon>Pseudomonadati</taxon>
        <taxon>Thermodesulfobacteriota</taxon>
        <taxon>Desulfovibrionia</taxon>
        <taxon>Desulfovibrionales</taxon>
        <taxon>Desulfovibrionaceae</taxon>
        <taxon>Desulfovibrio</taxon>
        <taxon>environmental samples</taxon>
    </lineage>
</organism>